<feature type="region of interest" description="Disordered" evidence="2">
    <location>
        <begin position="49"/>
        <end position="76"/>
    </location>
</feature>
<dbReference type="CDD" id="cd00067">
    <property type="entry name" value="GAL4"/>
    <property type="match status" value="1"/>
</dbReference>
<dbReference type="EMBL" id="KN832871">
    <property type="protein sequence ID" value="KIN05757.1"/>
    <property type="molecule type" value="Genomic_DNA"/>
</dbReference>
<dbReference type="InterPro" id="IPR053175">
    <property type="entry name" value="DHMBA_Reg_Transcription_Factor"/>
</dbReference>
<reference evidence="5" key="2">
    <citation type="submission" date="2015-01" db="EMBL/GenBank/DDBJ databases">
        <title>Evolutionary Origins and Diversification of the Mycorrhizal Mutualists.</title>
        <authorList>
            <consortium name="DOE Joint Genome Institute"/>
            <consortium name="Mycorrhizal Genomics Consortium"/>
            <person name="Kohler A."/>
            <person name="Kuo A."/>
            <person name="Nagy L.G."/>
            <person name="Floudas D."/>
            <person name="Copeland A."/>
            <person name="Barry K.W."/>
            <person name="Cichocki N."/>
            <person name="Veneault-Fourrey C."/>
            <person name="LaButti K."/>
            <person name="Lindquist E.A."/>
            <person name="Lipzen A."/>
            <person name="Lundell T."/>
            <person name="Morin E."/>
            <person name="Murat C."/>
            <person name="Riley R."/>
            <person name="Ohm R."/>
            <person name="Sun H."/>
            <person name="Tunlid A."/>
            <person name="Henrissat B."/>
            <person name="Grigoriev I.V."/>
            <person name="Hibbett D.S."/>
            <person name="Martin F."/>
        </authorList>
    </citation>
    <scope>NUCLEOTIDE SEQUENCE [LARGE SCALE GENOMIC DNA]</scope>
    <source>
        <strain evidence="5">Zn</strain>
    </source>
</reference>
<dbReference type="STRING" id="913774.A0A0C3HU42"/>
<keyword evidence="1" id="KW-0539">Nucleus</keyword>
<evidence type="ECO:0000313" key="5">
    <source>
        <dbReference type="Proteomes" id="UP000054321"/>
    </source>
</evidence>
<dbReference type="AlphaFoldDB" id="A0A0C3HU42"/>
<dbReference type="SUPFAM" id="SSF57701">
    <property type="entry name" value="Zn2/Cys6 DNA-binding domain"/>
    <property type="match status" value="1"/>
</dbReference>
<dbReference type="Gene3D" id="4.10.240.10">
    <property type="entry name" value="Zn(2)-C6 fungal-type DNA-binding domain"/>
    <property type="match status" value="1"/>
</dbReference>
<evidence type="ECO:0000313" key="4">
    <source>
        <dbReference type="EMBL" id="KIN05757.1"/>
    </source>
</evidence>
<evidence type="ECO:0000256" key="2">
    <source>
        <dbReference type="SAM" id="MobiDB-lite"/>
    </source>
</evidence>
<accession>A0A0C3HU42</accession>
<dbReference type="Pfam" id="PF00172">
    <property type="entry name" value="Zn_clus"/>
    <property type="match status" value="1"/>
</dbReference>
<dbReference type="InterPro" id="IPR001138">
    <property type="entry name" value="Zn2Cys6_DnaBD"/>
</dbReference>
<dbReference type="InParanoid" id="A0A0C3HU42"/>
<dbReference type="GO" id="GO:0000981">
    <property type="term" value="F:DNA-binding transcription factor activity, RNA polymerase II-specific"/>
    <property type="evidence" value="ECO:0007669"/>
    <property type="project" value="InterPro"/>
</dbReference>
<name>A0A0C3HU42_OIDMZ</name>
<dbReference type="GO" id="GO:0008270">
    <property type="term" value="F:zinc ion binding"/>
    <property type="evidence" value="ECO:0007669"/>
    <property type="project" value="InterPro"/>
</dbReference>
<dbReference type="Proteomes" id="UP000054321">
    <property type="component" value="Unassembled WGS sequence"/>
</dbReference>
<dbReference type="PROSITE" id="PS00463">
    <property type="entry name" value="ZN2_CY6_FUNGAL_1"/>
    <property type="match status" value="1"/>
</dbReference>
<feature type="compositionally biased region" description="Low complexity" evidence="2">
    <location>
        <begin position="49"/>
        <end position="63"/>
    </location>
</feature>
<dbReference type="PANTHER" id="PTHR38791">
    <property type="entry name" value="ZN(II)2CYS6 TRANSCRIPTION FACTOR (EUROFUNG)-RELATED-RELATED"/>
    <property type="match status" value="1"/>
</dbReference>
<dbReference type="SMART" id="SM00066">
    <property type="entry name" value="GAL4"/>
    <property type="match status" value="1"/>
</dbReference>
<dbReference type="PANTHER" id="PTHR38791:SF1">
    <property type="entry name" value="TRANSCRIPTION FACTOR, PUTATIVE-RELATED"/>
    <property type="match status" value="1"/>
</dbReference>
<dbReference type="HOGENOM" id="CLU_2655124_0_0_1"/>
<feature type="domain" description="Zn(2)-C6 fungal-type" evidence="3">
    <location>
        <begin position="6"/>
        <end position="34"/>
    </location>
</feature>
<proteinExistence type="predicted"/>
<protein>
    <recommendedName>
        <fullName evidence="3">Zn(2)-C6 fungal-type domain-containing protein</fullName>
    </recommendedName>
</protein>
<gene>
    <name evidence="4" type="ORF">OIDMADRAFT_16983</name>
</gene>
<dbReference type="PROSITE" id="PS50048">
    <property type="entry name" value="ZN2_CY6_FUNGAL_2"/>
    <property type="match status" value="1"/>
</dbReference>
<keyword evidence="5" id="KW-1185">Reference proteome</keyword>
<reference evidence="4 5" key="1">
    <citation type="submission" date="2014-04" db="EMBL/GenBank/DDBJ databases">
        <authorList>
            <consortium name="DOE Joint Genome Institute"/>
            <person name="Kuo A."/>
            <person name="Martino E."/>
            <person name="Perotto S."/>
            <person name="Kohler A."/>
            <person name="Nagy L.G."/>
            <person name="Floudas D."/>
            <person name="Copeland A."/>
            <person name="Barry K.W."/>
            <person name="Cichocki N."/>
            <person name="Veneault-Fourrey C."/>
            <person name="LaButti K."/>
            <person name="Lindquist E.A."/>
            <person name="Lipzen A."/>
            <person name="Lundell T."/>
            <person name="Morin E."/>
            <person name="Murat C."/>
            <person name="Sun H."/>
            <person name="Tunlid A."/>
            <person name="Henrissat B."/>
            <person name="Grigoriev I.V."/>
            <person name="Hibbett D.S."/>
            <person name="Martin F."/>
            <person name="Nordberg H.P."/>
            <person name="Cantor M.N."/>
            <person name="Hua S.X."/>
        </authorList>
    </citation>
    <scope>NUCLEOTIDE SEQUENCE [LARGE SCALE GENOMIC DNA]</scope>
    <source>
        <strain evidence="4 5">Zn</strain>
    </source>
</reference>
<dbReference type="InterPro" id="IPR036864">
    <property type="entry name" value="Zn2-C6_fun-type_DNA-bd_sf"/>
</dbReference>
<sequence length="76" mass="8504">MGRHTGCDTCRKRKIKCDRLEPACVNCVRSGWQCPGYPPKFEFHEVTISSAASGRSKSKSSSPKSKRRSDEVVKET</sequence>
<organism evidence="4 5">
    <name type="scientific">Oidiodendron maius (strain Zn)</name>
    <dbReference type="NCBI Taxonomy" id="913774"/>
    <lineage>
        <taxon>Eukaryota</taxon>
        <taxon>Fungi</taxon>
        <taxon>Dikarya</taxon>
        <taxon>Ascomycota</taxon>
        <taxon>Pezizomycotina</taxon>
        <taxon>Leotiomycetes</taxon>
        <taxon>Leotiomycetes incertae sedis</taxon>
        <taxon>Myxotrichaceae</taxon>
        <taxon>Oidiodendron</taxon>
    </lineage>
</organism>
<evidence type="ECO:0000256" key="1">
    <source>
        <dbReference type="ARBA" id="ARBA00023242"/>
    </source>
</evidence>
<evidence type="ECO:0000259" key="3">
    <source>
        <dbReference type="PROSITE" id="PS50048"/>
    </source>
</evidence>
<dbReference type="OrthoDB" id="4314040at2759"/>